<feature type="domain" description="AMP-binding enzyme C-terminal" evidence="2">
    <location>
        <begin position="394"/>
        <end position="457"/>
    </location>
</feature>
<dbReference type="Proteomes" id="UP000271469">
    <property type="component" value="Chromosome"/>
</dbReference>
<dbReference type="PANTHER" id="PTHR43767">
    <property type="entry name" value="LONG-CHAIN-FATTY-ACID--COA LIGASE"/>
    <property type="match status" value="1"/>
</dbReference>
<sequence>MTRQPISAVFADRARTAPEDVIVVDRTGPATAAEIDTRATRVARLLLDRGVRRDDRVIVSLPNEIGFVVACVAIWRVGATPMPMSPELPDDERAQIEDIARPTAAFGRRPARAEIAWVDEDHAGALSDDRLPDTWAHSWKAPTSSGSTGRPKVIASTAPALVDPDAAVASFVPQHAIQLVSSPLWHSTAFTYAFRGLTAGHRIVLEPSFDERAFLAAVERHRVTWAVLSPPSVRRLLRLPESARAERDLSSLQSILHLGGRCPAPDKYALLDWLGPGRVVEVYAGSESNGLTMVTGGDWLSRPGTVGRPVGGTEISIRHTDATPAQTGDIGTIWMRRGMSSAYTYLGAPSRRTDDGWDTLGDIGYLDDDGYLFVIDRAADVIRCGDATVYPADVEQAFEEHPMVRGAVAVGEPGPHGVHGLTVVVDVADAEVTAAALHAFARRRLPEVARPQRICLTHRPIRNDAGKIRRRALAGCSRYGTEHTLLRANGASA</sequence>
<dbReference type="InterPro" id="IPR050237">
    <property type="entry name" value="ATP-dep_AMP-bd_enzyme"/>
</dbReference>
<dbReference type="OrthoDB" id="9803968at2"/>
<feature type="domain" description="AMP-dependent synthetase/ligase" evidence="1">
    <location>
        <begin position="10"/>
        <end position="337"/>
    </location>
</feature>
<evidence type="ECO:0000259" key="1">
    <source>
        <dbReference type="Pfam" id="PF00501"/>
    </source>
</evidence>
<dbReference type="PANTHER" id="PTHR43767:SF1">
    <property type="entry name" value="NONRIBOSOMAL PEPTIDE SYNTHASE PES1 (EUROFUNG)-RELATED"/>
    <property type="match status" value="1"/>
</dbReference>
<accession>A0A3G8JSE2</accession>
<dbReference type="SUPFAM" id="SSF56801">
    <property type="entry name" value="Acetyl-CoA synthetase-like"/>
    <property type="match status" value="1"/>
</dbReference>
<dbReference type="GO" id="GO:0016878">
    <property type="term" value="F:acid-thiol ligase activity"/>
    <property type="evidence" value="ECO:0007669"/>
    <property type="project" value="UniProtKB-ARBA"/>
</dbReference>
<dbReference type="Gene3D" id="3.30.300.30">
    <property type="match status" value="1"/>
</dbReference>
<dbReference type="KEGG" id="gom:D7316_03708"/>
<name>A0A3G8JSE2_9ACTN</name>
<dbReference type="InterPro" id="IPR042099">
    <property type="entry name" value="ANL_N_sf"/>
</dbReference>
<reference evidence="3 4" key="1">
    <citation type="submission" date="2018-11" db="EMBL/GenBank/DDBJ databases">
        <title>Gordonia insulae sp. nov., isolated from an island soil.</title>
        <authorList>
            <person name="Kim Y.S."/>
            <person name="Kim S.B."/>
        </authorList>
    </citation>
    <scope>NUCLEOTIDE SEQUENCE [LARGE SCALE GENOMIC DNA]</scope>
    <source>
        <strain evidence="3 4">MMS17-SY073</strain>
    </source>
</reference>
<dbReference type="EMBL" id="CP033972">
    <property type="protein sequence ID" value="AZG47100.1"/>
    <property type="molecule type" value="Genomic_DNA"/>
</dbReference>
<evidence type="ECO:0000313" key="3">
    <source>
        <dbReference type="EMBL" id="AZG47100.1"/>
    </source>
</evidence>
<dbReference type="AlphaFoldDB" id="A0A3G8JSE2"/>
<protein>
    <submittedName>
        <fullName evidence="3">Bile acid-coenzyme A ligase</fullName>
        <ecNumber evidence="3">6.-.-.-</ecNumber>
    </submittedName>
</protein>
<organism evidence="3 4">
    <name type="scientific">Gordonia insulae</name>
    <dbReference type="NCBI Taxonomy" id="2420509"/>
    <lineage>
        <taxon>Bacteria</taxon>
        <taxon>Bacillati</taxon>
        <taxon>Actinomycetota</taxon>
        <taxon>Actinomycetes</taxon>
        <taxon>Mycobacteriales</taxon>
        <taxon>Gordoniaceae</taxon>
        <taxon>Gordonia</taxon>
    </lineage>
</organism>
<dbReference type="InterPro" id="IPR000873">
    <property type="entry name" value="AMP-dep_synth/lig_dom"/>
</dbReference>
<gene>
    <name evidence="3" type="primary">baiB_2</name>
    <name evidence="3" type="ORF">D7316_03708</name>
</gene>
<keyword evidence="3" id="KW-0436">Ligase</keyword>
<dbReference type="InterPro" id="IPR025110">
    <property type="entry name" value="AMP-bd_C"/>
</dbReference>
<keyword evidence="4" id="KW-1185">Reference proteome</keyword>
<dbReference type="Gene3D" id="3.40.50.12780">
    <property type="entry name" value="N-terminal domain of ligase-like"/>
    <property type="match status" value="1"/>
</dbReference>
<dbReference type="InterPro" id="IPR045851">
    <property type="entry name" value="AMP-bd_C_sf"/>
</dbReference>
<proteinExistence type="predicted"/>
<evidence type="ECO:0000313" key="4">
    <source>
        <dbReference type="Proteomes" id="UP000271469"/>
    </source>
</evidence>
<dbReference type="Pfam" id="PF00501">
    <property type="entry name" value="AMP-binding"/>
    <property type="match status" value="1"/>
</dbReference>
<evidence type="ECO:0000259" key="2">
    <source>
        <dbReference type="Pfam" id="PF13193"/>
    </source>
</evidence>
<dbReference type="EC" id="6.-.-.-" evidence="3"/>
<dbReference type="RefSeq" id="WP_124709515.1">
    <property type="nucleotide sequence ID" value="NZ_CP033972.1"/>
</dbReference>
<dbReference type="Pfam" id="PF13193">
    <property type="entry name" value="AMP-binding_C"/>
    <property type="match status" value="1"/>
</dbReference>